<evidence type="ECO:0000256" key="3">
    <source>
        <dbReference type="ARBA" id="ARBA00023237"/>
    </source>
</evidence>
<comment type="subcellular location">
    <subcellularLocation>
        <location evidence="1">Cell outer membrane</location>
    </subcellularLocation>
</comment>
<feature type="domain" description="OmpA-like" evidence="7">
    <location>
        <begin position="103"/>
        <end position="220"/>
    </location>
</feature>
<dbReference type="SUPFAM" id="SSF103088">
    <property type="entry name" value="OmpA-like"/>
    <property type="match status" value="1"/>
</dbReference>
<dbReference type="eggNOG" id="COG2885">
    <property type="taxonomic scope" value="Bacteria"/>
</dbReference>
<dbReference type="PRINTS" id="PR01021">
    <property type="entry name" value="OMPADOMAIN"/>
</dbReference>
<keyword evidence="9" id="KW-1185">Reference proteome</keyword>
<proteinExistence type="predicted"/>
<evidence type="ECO:0000259" key="7">
    <source>
        <dbReference type="PROSITE" id="PS51123"/>
    </source>
</evidence>
<evidence type="ECO:0000256" key="5">
    <source>
        <dbReference type="SAM" id="MobiDB-lite"/>
    </source>
</evidence>
<keyword evidence="3" id="KW-0998">Cell outer membrane</keyword>
<accession>A6GA78</accession>
<feature type="signal peptide" evidence="6">
    <location>
        <begin position="1"/>
        <end position="25"/>
    </location>
</feature>
<evidence type="ECO:0000256" key="6">
    <source>
        <dbReference type="SAM" id="SignalP"/>
    </source>
</evidence>
<dbReference type="InterPro" id="IPR050330">
    <property type="entry name" value="Bact_OuterMem_StrucFunc"/>
</dbReference>
<sequence>MMARQARTLALVALSCALGFACTHASDTEPTQSLAEAPGSTALATSEQPTDAPVLAQASPEAAPPSDLDQDGIPDTLDQCPEDPEDVDGDADEDGCPDLLCRLDPCEIAIFEKVYFAYDESTIEPRSFPLLKDIAFVLGYSPQVTIQIAGHTDSKGRSEYNEGLSQRRVDSVREHLLSLGVNDQQLSSVGYGEMTPIDTNRTEAGRAHNRRVEFLRTDGGCGRP</sequence>
<dbReference type="InterPro" id="IPR006664">
    <property type="entry name" value="OMP_bac"/>
</dbReference>
<dbReference type="Pfam" id="PF00691">
    <property type="entry name" value="OmpA"/>
    <property type="match status" value="1"/>
</dbReference>
<dbReference type="CDD" id="cd07185">
    <property type="entry name" value="OmpA_C-like"/>
    <property type="match status" value="1"/>
</dbReference>
<feature type="region of interest" description="Disordered" evidence="5">
    <location>
        <begin position="30"/>
        <end position="93"/>
    </location>
</feature>
<feature type="chain" id="PRO_5002697575" evidence="6">
    <location>
        <begin position="26"/>
        <end position="224"/>
    </location>
</feature>
<evidence type="ECO:0000313" key="8">
    <source>
        <dbReference type="EMBL" id="EDM77180.1"/>
    </source>
</evidence>
<dbReference type="InterPro" id="IPR006665">
    <property type="entry name" value="OmpA-like"/>
</dbReference>
<dbReference type="Gene3D" id="4.10.1080.10">
    <property type="entry name" value="TSP type-3 repeat"/>
    <property type="match status" value="1"/>
</dbReference>
<dbReference type="PROSITE" id="PS51257">
    <property type="entry name" value="PROKAR_LIPOPROTEIN"/>
    <property type="match status" value="1"/>
</dbReference>
<dbReference type="PANTHER" id="PTHR30329">
    <property type="entry name" value="STATOR ELEMENT OF FLAGELLAR MOTOR COMPLEX"/>
    <property type="match status" value="1"/>
</dbReference>
<keyword evidence="2 4" id="KW-0472">Membrane</keyword>
<gene>
    <name evidence="8" type="ORF">PPSIR1_26563</name>
</gene>
<name>A6GA78_9BACT</name>
<reference evidence="8 9" key="1">
    <citation type="submission" date="2007-06" db="EMBL/GenBank/DDBJ databases">
        <authorList>
            <person name="Shimkets L."/>
            <person name="Ferriera S."/>
            <person name="Johnson J."/>
            <person name="Kravitz S."/>
            <person name="Beeson K."/>
            <person name="Sutton G."/>
            <person name="Rogers Y.-H."/>
            <person name="Friedman R."/>
            <person name="Frazier M."/>
            <person name="Venter J.C."/>
        </authorList>
    </citation>
    <scope>NUCLEOTIDE SEQUENCE [LARGE SCALE GENOMIC DNA]</scope>
    <source>
        <strain evidence="8 9">SIR-1</strain>
    </source>
</reference>
<dbReference type="InterPro" id="IPR036737">
    <property type="entry name" value="OmpA-like_sf"/>
</dbReference>
<dbReference type="STRING" id="391625.PPSIR1_26563"/>
<evidence type="ECO:0000256" key="2">
    <source>
        <dbReference type="ARBA" id="ARBA00023136"/>
    </source>
</evidence>
<feature type="compositionally biased region" description="Acidic residues" evidence="5">
    <location>
        <begin position="80"/>
        <end position="93"/>
    </location>
</feature>
<keyword evidence="6" id="KW-0732">Signal</keyword>
<organism evidence="8 9">
    <name type="scientific">Plesiocystis pacifica SIR-1</name>
    <dbReference type="NCBI Taxonomy" id="391625"/>
    <lineage>
        <taxon>Bacteria</taxon>
        <taxon>Pseudomonadati</taxon>
        <taxon>Myxococcota</taxon>
        <taxon>Polyangia</taxon>
        <taxon>Nannocystales</taxon>
        <taxon>Nannocystaceae</taxon>
        <taxon>Plesiocystis</taxon>
    </lineage>
</organism>
<evidence type="ECO:0000256" key="1">
    <source>
        <dbReference type="ARBA" id="ARBA00004442"/>
    </source>
</evidence>
<dbReference type="InterPro" id="IPR028974">
    <property type="entry name" value="TSP_type-3_rpt"/>
</dbReference>
<evidence type="ECO:0000313" key="9">
    <source>
        <dbReference type="Proteomes" id="UP000005801"/>
    </source>
</evidence>
<protein>
    <submittedName>
        <fullName evidence="8">OmpA domain protein</fullName>
    </submittedName>
</protein>
<dbReference type="PROSITE" id="PS51123">
    <property type="entry name" value="OMPA_2"/>
    <property type="match status" value="1"/>
</dbReference>
<comment type="caution">
    <text evidence="8">The sequence shown here is derived from an EMBL/GenBank/DDBJ whole genome shotgun (WGS) entry which is preliminary data.</text>
</comment>
<dbReference type="EMBL" id="ABCS01000050">
    <property type="protein sequence ID" value="EDM77180.1"/>
    <property type="molecule type" value="Genomic_DNA"/>
</dbReference>
<dbReference type="SUPFAM" id="SSF103647">
    <property type="entry name" value="TSP type-3 repeat"/>
    <property type="match status" value="1"/>
</dbReference>
<dbReference type="AlphaFoldDB" id="A6GA78"/>
<dbReference type="GO" id="GO:0009279">
    <property type="term" value="C:cell outer membrane"/>
    <property type="evidence" value="ECO:0007669"/>
    <property type="project" value="UniProtKB-SubCell"/>
</dbReference>
<dbReference type="GO" id="GO:0005509">
    <property type="term" value="F:calcium ion binding"/>
    <property type="evidence" value="ECO:0007669"/>
    <property type="project" value="InterPro"/>
</dbReference>
<dbReference type="PANTHER" id="PTHR30329:SF21">
    <property type="entry name" value="LIPOPROTEIN YIAD-RELATED"/>
    <property type="match status" value="1"/>
</dbReference>
<evidence type="ECO:0000256" key="4">
    <source>
        <dbReference type="PROSITE-ProRule" id="PRU00473"/>
    </source>
</evidence>
<dbReference type="Proteomes" id="UP000005801">
    <property type="component" value="Unassembled WGS sequence"/>
</dbReference>
<dbReference type="Gene3D" id="3.30.1330.60">
    <property type="entry name" value="OmpA-like domain"/>
    <property type="match status" value="1"/>
</dbReference>